<keyword evidence="2" id="KW-0677">Repeat</keyword>
<dbReference type="EMBL" id="JAHKSW010000019">
    <property type="protein sequence ID" value="KAG7320119.1"/>
    <property type="molecule type" value="Genomic_DNA"/>
</dbReference>
<dbReference type="PANTHER" id="PTHR24161">
    <property type="entry name" value="ANK_REP_REGION DOMAIN-CONTAINING PROTEIN-RELATED"/>
    <property type="match status" value="1"/>
</dbReference>
<dbReference type="SUPFAM" id="SSF158235">
    <property type="entry name" value="SOCS box-like"/>
    <property type="match status" value="1"/>
</dbReference>
<dbReference type="SMART" id="SM00248">
    <property type="entry name" value="ANK"/>
    <property type="match status" value="10"/>
</dbReference>
<feature type="repeat" description="ANK" evidence="4">
    <location>
        <begin position="208"/>
        <end position="240"/>
    </location>
</feature>
<feature type="repeat" description="ANK" evidence="4">
    <location>
        <begin position="348"/>
        <end position="380"/>
    </location>
</feature>
<keyword evidence="7" id="KW-1185">Reference proteome</keyword>
<gene>
    <name evidence="6" type="ORF">KOW79_015972</name>
</gene>
<dbReference type="Pfam" id="PF12796">
    <property type="entry name" value="Ank_2"/>
    <property type="match status" value="3"/>
</dbReference>
<evidence type="ECO:0000313" key="6">
    <source>
        <dbReference type="EMBL" id="KAG7320119.1"/>
    </source>
</evidence>
<feature type="repeat" description="ANK" evidence="4">
    <location>
        <begin position="109"/>
        <end position="141"/>
    </location>
</feature>
<dbReference type="Gene3D" id="1.25.40.20">
    <property type="entry name" value="Ankyrin repeat-containing domain"/>
    <property type="match status" value="3"/>
</dbReference>
<reference evidence="6 7" key="1">
    <citation type="submission" date="2021-06" db="EMBL/GenBank/DDBJ databases">
        <title>Chromosome-level genome assembly of the red-tail catfish (Hemibagrus wyckioides).</title>
        <authorList>
            <person name="Shao F."/>
        </authorList>
    </citation>
    <scope>NUCLEOTIDE SEQUENCE [LARGE SCALE GENOMIC DNA]</scope>
    <source>
        <strain evidence="6">EC202008001</strain>
        <tissue evidence="6">Blood</tissue>
    </source>
</reference>
<proteinExistence type="predicted"/>
<dbReference type="GO" id="GO:0035556">
    <property type="term" value="P:intracellular signal transduction"/>
    <property type="evidence" value="ECO:0007669"/>
    <property type="project" value="InterPro"/>
</dbReference>
<comment type="caution">
    <text evidence="6">The sequence shown here is derived from an EMBL/GenBank/DDBJ whole genome shotgun (WGS) entry which is preliminary data.</text>
</comment>
<evidence type="ECO:0000259" key="5">
    <source>
        <dbReference type="PROSITE" id="PS50225"/>
    </source>
</evidence>
<dbReference type="PROSITE" id="PS50225">
    <property type="entry name" value="SOCS"/>
    <property type="match status" value="1"/>
</dbReference>
<name>A0A9D3SIB4_9TELE</name>
<feature type="repeat" description="ANK" evidence="4">
    <location>
        <begin position="306"/>
        <end position="334"/>
    </location>
</feature>
<dbReference type="AlphaFoldDB" id="A0A9D3SIB4"/>
<keyword evidence="3 4" id="KW-0040">ANK repeat</keyword>
<organism evidence="6 7">
    <name type="scientific">Hemibagrus wyckioides</name>
    <dbReference type="NCBI Taxonomy" id="337641"/>
    <lineage>
        <taxon>Eukaryota</taxon>
        <taxon>Metazoa</taxon>
        <taxon>Chordata</taxon>
        <taxon>Craniata</taxon>
        <taxon>Vertebrata</taxon>
        <taxon>Euteleostomi</taxon>
        <taxon>Actinopterygii</taxon>
        <taxon>Neopterygii</taxon>
        <taxon>Teleostei</taxon>
        <taxon>Ostariophysi</taxon>
        <taxon>Siluriformes</taxon>
        <taxon>Bagridae</taxon>
        <taxon>Hemibagrus</taxon>
    </lineage>
</organism>
<dbReference type="PROSITE" id="PS50088">
    <property type="entry name" value="ANK_REPEAT"/>
    <property type="match status" value="7"/>
</dbReference>
<dbReference type="Pfam" id="PF00023">
    <property type="entry name" value="Ank"/>
    <property type="match status" value="2"/>
</dbReference>
<sequence>MAEQRDEEVEAEIIDFAIRRSLQDSTLPLCTKWSTMEMASDENLKILSAIDQGDLDTLKALHGQRKAFTETDRRGWLPFHRASVQPNVEILEAVLLASQELSVEEVTADGETALTLAAQTGLVENVKMLLQHGASPHNTNSKNESPLLLAVRVGSYDMVLALILGGAFVEQVCLKKWTATHEAAKVGCADILMLLLRHGGKVTARDGHGVTPLGITAEHGHANILEILIENGGDVTAQATNGDTVLYDATGSGNLDCILLLLRHGANPNVASFASQLPIHRAAYEGHYLALKTLIPITTKKAIRKSGMSPVHSAADGGHAFCLNYLIEKGFDVNCLLGDHISSNYGDMRKTALYFAVCNGDVTCAEMLLEAGAKPDLDPLYCLLVAVRASHYELVRLLLAHGANVNCFFTAISDTVFPTALQYCLHDELMMRLILNNGYHVESCFQCEHNFCIQTHNYTTTYDSCFSKVTFCDFVSVSWLKHLVGRLVRILLDYVRHVPICPKLQKILETQNKWPEICDILSNPRHLQHLCRLVIRKRVSLRRINNPRFMSELPFPPALKNYLIYKEYDLYGRMES</sequence>
<evidence type="ECO:0000256" key="4">
    <source>
        <dbReference type="PROSITE-ProRule" id="PRU00023"/>
    </source>
</evidence>
<feature type="domain" description="SOCS box" evidence="5">
    <location>
        <begin position="522"/>
        <end position="569"/>
    </location>
</feature>
<evidence type="ECO:0000256" key="3">
    <source>
        <dbReference type="ARBA" id="ARBA00023043"/>
    </source>
</evidence>
<dbReference type="FunFam" id="1.10.750.20:FF:000001">
    <property type="entry name" value="Ankyrin repeat and SOCS box containing 1"/>
    <property type="match status" value="1"/>
</dbReference>
<dbReference type="SMART" id="SM00969">
    <property type="entry name" value="SOCS_box"/>
    <property type="match status" value="1"/>
</dbReference>
<dbReference type="InterPro" id="IPR036770">
    <property type="entry name" value="Ankyrin_rpt-contain_sf"/>
</dbReference>
<feature type="repeat" description="ANK" evidence="4">
    <location>
        <begin position="241"/>
        <end position="273"/>
    </location>
</feature>
<dbReference type="PRINTS" id="PR01415">
    <property type="entry name" value="ANKYRIN"/>
</dbReference>
<dbReference type="SUPFAM" id="SSF48403">
    <property type="entry name" value="Ankyrin repeat"/>
    <property type="match status" value="1"/>
</dbReference>
<dbReference type="Gene3D" id="1.10.750.20">
    <property type="entry name" value="SOCS box"/>
    <property type="match status" value="1"/>
</dbReference>
<feature type="repeat" description="ANK" evidence="4">
    <location>
        <begin position="175"/>
        <end position="207"/>
    </location>
</feature>
<dbReference type="Pfam" id="PF07525">
    <property type="entry name" value="SOCS_box"/>
    <property type="match status" value="1"/>
</dbReference>
<comment type="pathway">
    <text evidence="1">Protein modification; protein ubiquitination.</text>
</comment>
<feature type="repeat" description="ANK" evidence="4">
    <location>
        <begin position="383"/>
        <end position="406"/>
    </location>
</feature>
<evidence type="ECO:0000313" key="7">
    <source>
        <dbReference type="Proteomes" id="UP000824219"/>
    </source>
</evidence>
<dbReference type="OrthoDB" id="20872at2759"/>
<dbReference type="Proteomes" id="UP000824219">
    <property type="component" value="Linkage Group LG19"/>
</dbReference>
<protein>
    <recommendedName>
        <fullName evidence="5">SOCS box domain-containing protein</fullName>
    </recommendedName>
</protein>
<evidence type="ECO:0000256" key="1">
    <source>
        <dbReference type="ARBA" id="ARBA00004906"/>
    </source>
</evidence>
<dbReference type="InterPro" id="IPR001496">
    <property type="entry name" value="SOCS_box"/>
</dbReference>
<dbReference type="InterPro" id="IPR002110">
    <property type="entry name" value="Ankyrin_rpt"/>
</dbReference>
<dbReference type="PROSITE" id="PS50297">
    <property type="entry name" value="ANK_REP_REGION"/>
    <property type="match status" value="5"/>
</dbReference>
<evidence type="ECO:0000256" key="2">
    <source>
        <dbReference type="ARBA" id="ARBA00022737"/>
    </source>
</evidence>
<dbReference type="PANTHER" id="PTHR24161:SF85">
    <property type="entry name" value="PALMITOYLTRANSFERASE HIP14"/>
    <property type="match status" value="1"/>
</dbReference>
<dbReference type="InterPro" id="IPR036036">
    <property type="entry name" value="SOCS_box-like_dom_sf"/>
</dbReference>
<accession>A0A9D3SIB4</accession>